<dbReference type="InterPro" id="IPR011051">
    <property type="entry name" value="RmlC_Cupin_sf"/>
</dbReference>
<reference evidence="2" key="1">
    <citation type="submission" date="2023-08" db="EMBL/GenBank/DDBJ databases">
        <title>Emergence of clinically-relevant ST2 carbapenem-resistant Acinetobacter baumannii strains in hospital sewages in Zhejiang, East of China.</title>
        <authorList>
            <person name="Kaichao C."/>
            <person name="Zhang R."/>
        </authorList>
    </citation>
    <scope>NUCLEOTIDE SEQUENCE</scope>
    <source>
        <strain evidence="2">M-RB-37</strain>
    </source>
</reference>
<proteinExistence type="predicted"/>
<dbReference type="InterPro" id="IPR014710">
    <property type="entry name" value="RmlC-like_jellyroll"/>
</dbReference>
<feature type="domain" description="ChrR-like cupin" evidence="1">
    <location>
        <begin position="27"/>
        <end position="128"/>
    </location>
</feature>
<dbReference type="Proteomes" id="UP001243844">
    <property type="component" value="Unassembled WGS sequence"/>
</dbReference>
<dbReference type="Gene3D" id="2.60.120.10">
    <property type="entry name" value="Jelly Rolls"/>
    <property type="match status" value="1"/>
</dbReference>
<dbReference type="Pfam" id="PF12973">
    <property type="entry name" value="Cupin_7"/>
    <property type="match status" value="1"/>
</dbReference>
<gene>
    <name evidence="2" type="ORF">RFH47_02470</name>
</gene>
<protein>
    <submittedName>
        <fullName evidence="2">Cupin domain-containing protein</fullName>
    </submittedName>
</protein>
<dbReference type="InterPro" id="IPR025979">
    <property type="entry name" value="ChrR-like_cupin_dom"/>
</dbReference>
<evidence type="ECO:0000259" key="1">
    <source>
        <dbReference type="Pfam" id="PF12973"/>
    </source>
</evidence>
<dbReference type="RefSeq" id="WP_308980813.1">
    <property type="nucleotide sequence ID" value="NZ_JAVIDL010000003.1"/>
</dbReference>
<dbReference type="SUPFAM" id="SSF51182">
    <property type="entry name" value="RmlC-like cupins"/>
    <property type="match status" value="1"/>
</dbReference>
<name>A0AAW8J622_9GAMM</name>
<evidence type="ECO:0000313" key="3">
    <source>
        <dbReference type="Proteomes" id="UP001243844"/>
    </source>
</evidence>
<organism evidence="2 3">
    <name type="scientific">Acinetobacter rudis</name>
    <dbReference type="NCBI Taxonomy" id="632955"/>
    <lineage>
        <taxon>Bacteria</taxon>
        <taxon>Pseudomonadati</taxon>
        <taxon>Pseudomonadota</taxon>
        <taxon>Gammaproteobacteria</taxon>
        <taxon>Moraxellales</taxon>
        <taxon>Moraxellaceae</taxon>
        <taxon>Acinetobacter</taxon>
    </lineage>
</organism>
<sequence>MLNTEIQYLPGASVDKEQHAYWQDGSLLVRAKNIPWTPWALPGTQFKLLDFDKNHSYSCILLHISADAPATIHKHIGAANAYILQGGFSYEHGAIFEGDFMCEAGGVTHMPYVFKEGCTLLGFNHGAVAGIGEQGEITGIIDVDWLIEQAKANNAFAHLAHKE</sequence>
<dbReference type="EMBL" id="JAVIDL010000003">
    <property type="protein sequence ID" value="MDQ8934604.1"/>
    <property type="molecule type" value="Genomic_DNA"/>
</dbReference>
<evidence type="ECO:0000313" key="2">
    <source>
        <dbReference type="EMBL" id="MDQ8934604.1"/>
    </source>
</evidence>
<comment type="caution">
    <text evidence="2">The sequence shown here is derived from an EMBL/GenBank/DDBJ whole genome shotgun (WGS) entry which is preliminary data.</text>
</comment>
<dbReference type="AlphaFoldDB" id="A0AAW8J622"/>
<accession>A0AAW8J622</accession>